<dbReference type="InterPro" id="IPR001314">
    <property type="entry name" value="Peptidase_S1A"/>
</dbReference>
<protein>
    <submittedName>
        <fullName evidence="6">Trypsin-like serine protease</fullName>
    </submittedName>
</protein>
<accession>A0A9Q0BHH0</accession>
<name>A0A9Q0BHH0_9HYPO</name>
<dbReference type="GO" id="GO:0004252">
    <property type="term" value="F:serine-type endopeptidase activity"/>
    <property type="evidence" value="ECO:0007669"/>
    <property type="project" value="InterPro"/>
</dbReference>
<dbReference type="CDD" id="cd00190">
    <property type="entry name" value="Tryp_SPc"/>
    <property type="match status" value="1"/>
</dbReference>
<evidence type="ECO:0000256" key="2">
    <source>
        <dbReference type="ARBA" id="ARBA00022525"/>
    </source>
</evidence>
<dbReference type="PANTHER" id="PTHR24252">
    <property type="entry name" value="ACROSIN-RELATED"/>
    <property type="match status" value="1"/>
</dbReference>
<dbReference type="Pfam" id="PF00089">
    <property type="entry name" value="Trypsin"/>
    <property type="match status" value="1"/>
</dbReference>
<evidence type="ECO:0000259" key="5">
    <source>
        <dbReference type="PROSITE" id="PS50240"/>
    </source>
</evidence>
<dbReference type="RefSeq" id="XP_051366383.1">
    <property type="nucleotide sequence ID" value="XM_051510848.1"/>
</dbReference>
<keyword evidence="4" id="KW-0732">Signal</keyword>
<dbReference type="PROSITE" id="PS50240">
    <property type="entry name" value="TRYPSIN_DOM"/>
    <property type="match status" value="1"/>
</dbReference>
<gene>
    <name evidence="6" type="ORF">J7T54_007170</name>
</gene>
<dbReference type="PRINTS" id="PR00722">
    <property type="entry name" value="CHYMOTRYPSIN"/>
</dbReference>
<dbReference type="InterPro" id="IPR009003">
    <property type="entry name" value="Peptidase_S1_PA"/>
</dbReference>
<evidence type="ECO:0000256" key="3">
    <source>
        <dbReference type="ARBA" id="ARBA00023157"/>
    </source>
</evidence>
<sequence length="253" mass="25672">MVSKLALAAAALSTFTGVWAVPVPQILQEIVGGEPAAQGEFPYIVSLQRSGRHSCGGALLNADTVLTAARCSVNVNVGILSVTAGTNTWSSGGTEVGVSRIAVHPQYDDYSLENDIAIWKLSRPIAAGSGIGYASLPSSGSDPAAGSSTTIAGWGITREGGASSSRLLKVSVPVVDRGECNASYGGDITDAMFCAGLPEGGKDACQGDSGGPIVDNSGDLLGVVSWGQGCARLGYPGVYTRIAKFISFINSNA</sequence>
<keyword evidence="3" id="KW-1015">Disulfide bond</keyword>
<dbReference type="PANTHER" id="PTHR24252:SF7">
    <property type="entry name" value="HYALIN"/>
    <property type="match status" value="1"/>
</dbReference>
<dbReference type="PROSITE" id="PS00135">
    <property type="entry name" value="TRYPSIN_SER"/>
    <property type="match status" value="1"/>
</dbReference>
<dbReference type="OrthoDB" id="6380398at2759"/>
<reference evidence="6" key="1">
    <citation type="journal article" date="2021" name="J Fungi (Basel)">
        <title>Genomic and Metabolomic Analyses of the Marine Fungus Emericellopsis cladophorae: Insights into Saltwater Adaptability Mechanisms and Its Biosynthetic Potential.</title>
        <authorList>
            <person name="Goncalves M.F.M."/>
            <person name="Hilario S."/>
            <person name="Van de Peer Y."/>
            <person name="Esteves A.C."/>
            <person name="Alves A."/>
        </authorList>
    </citation>
    <scope>NUCLEOTIDE SEQUENCE</scope>
    <source>
        <strain evidence="6">MUM 19.33</strain>
    </source>
</reference>
<dbReference type="Gene3D" id="2.40.10.10">
    <property type="entry name" value="Trypsin-like serine proteases"/>
    <property type="match status" value="2"/>
</dbReference>
<evidence type="ECO:0000313" key="6">
    <source>
        <dbReference type="EMBL" id="KAI6785527.1"/>
    </source>
</evidence>
<evidence type="ECO:0000256" key="1">
    <source>
        <dbReference type="ARBA" id="ARBA00004613"/>
    </source>
</evidence>
<keyword evidence="6" id="KW-0378">Hydrolase</keyword>
<evidence type="ECO:0000313" key="7">
    <source>
        <dbReference type="Proteomes" id="UP001055219"/>
    </source>
</evidence>
<comment type="caution">
    <text evidence="6">The sequence shown here is derived from an EMBL/GenBank/DDBJ whole genome shotgun (WGS) entry which is preliminary data.</text>
</comment>
<feature type="chain" id="PRO_5040321234" evidence="4">
    <location>
        <begin position="21"/>
        <end position="253"/>
    </location>
</feature>
<dbReference type="GO" id="GO:0051604">
    <property type="term" value="P:protein maturation"/>
    <property type="evidence" value="ECO:0007669"/>
    <property type="project" value="UniProtKB-ARBA"/>
</dbReference>
<keyword evidence="6" id="KW-0645">Protease</keyword>
<feature type="signal peptide" evidence="4">
    <location>
        <begin position="1"/>
        <end position="20"/>
    </location>
</feature>
<dbReference type="InterPro" id="IPR033116">
    <property type="entry name" value="TRYPSIN_SER"/>
</dbReference>
<dbReference type="EMBL" id="JAGIXG020000002">
    <property type="protein sequence ID" value="KAI6785527.1"/>
    <property type="molecule type" value="Genomic_DNA"/>
</dbReference>
<dbReference type="FunFam" id="2.40.10.10:FF:000047">
    <property type="entry name" value="Trypsin eta"/>
    <property type="match status" value="1"/>
</dbReference>
<dbReference type="InterPro" id="IPR001254">
    <property type="entry name" value="Trypsin_dom"/>
</dbReference>
<organism evidence="6 7">
    <name type="scientific">Emericellopsis cladophorae</name>
    <dbReference type="NCBI Taxonomy" id="2686198"/>
    <lineage>
        <taxon>Eukaryota</taxon>
        <taxon>Fungi</taxon>
        <taxon>Dikarya</taxon>
        <taxon>Ascomycota</taxon>
        <taxon>Pezizomycotina</taxon>
        <taxon>Sordariomycetes</taxon>
        <taxon>Hypocreomycetidae</taxon>
        <taxon>Hypocreales</taxon>
        <taxon>Bionectriaceae</taxon>
        <taxon>Emericellopsis</taxon>
    </lineage>
</organism>
<dbReference type="Proteomes" id="UP001055219">
    <property type="component" value="Unassembled WGS sequence"/>
</dbReference>
<feature type="domain" description="Peptidase S1" evidence="5">
    <location>
        <begin position="30"/>
        <end position="253"/>
    </location>
</feature>
<dbReference type="SMART" id="SM00020">
    <property type="entry name" value="Tryp_SPc"/>
    <property type="match status" value="1"/>
</dbReference>
<proteinExistence type="predicted"/>
<dbReference type="InterPro" id="IPR043504">
    <property type="entry name" value="Peptidase_S1_PA_chymotrypsin"/>
</dbReference>
<dbReference type="SUPFAM" id="SSF50494">
    <property type="entry name" value="Trypsin-like serine proteases"/>
    <property type="match status" value="1"/>
</dbReference>
<comment type="subcellular location">
    <subcellularLocation>
        <location evidence="1">Secreted</location>
    </subcellularLocation>
</comment>
<keyword evidence="7" id="KW-1185">Reference proteome</keyword>
<dbReference type="GO" id="GO:0005576">
    <property type="term" value="C:extracellular region"/>
    <property type="evidence" value="ECO:0007669"/>
    <property type="project" value="UniProtKB-SubCell"/>
</dbReference>
<evidence type="ECO:0000256" key="4">
    <source>
        <dbReference type="SAM" id="SignalP"/>
    </source>
</evidence>
<reference evidence="6" key="2">
    <citation type="submission" date="2022-07" db="EMBL/GenBank/DDBJ databases">
        <authorList>
            <person name="Goncalves M.F.M."/>
            <person name="Hilario S."/>
            <person name="Van De Peer Y."/>
            <person name="Esteves A.C."/>
            <person name="Alves A."/>
        </authorList>
    </citation>
    <scope>NUCLEOTIDE SEQUENCE</scope>
    <source>
        <strain evidence="6">MUM 19.33</strain>
    </source>
</reference>
<keyword evidence="2" id="KW-0964">Secreted</keyword>
<dbReference type="AlphaFoldDB" id="A0A9Q0BHH0"/>
<dbReference type="GO" id="GO:0006508">
    <property type="term" value="P:proteolysis"/>
    <property type="evidence" value="ECO:0007669"/>
    <property type="project" value="UniProtKB-KW"/>
</dbReference>
<dbReference type="GeneID" id="75833646"/>